<dbReference type="AlphaFoldDB" id="A0A183T345"/>
<sequence length="173" mass="17661">MVSLDSVSVEEVPSSAAGFDPVSDGGSTATTTTITTTDAVVSNSGISSSTGAEPARFDPPGVSPPRYDSTVTAAAAAAAAMATFDYLAGMLSGASQSLYDQISPQAAQDAPRGNSTLPFDAMNAFLTATDPSSNTMNALTASTLLCDSWSAEFLDLSTPGDLTEPRYHEHLPN</sequence>
<dbReference type="WBParaSite" id="SSLN_0001131601-mRNA-1">
    <property type="protein sequence ID" value="SSLN_0001131601-mRNA-1"/>
    <property type="gene ID" value="SSLN_0001131601"/>
</dbReference>
<proteinExistence type="predicted"/>
<evidence type="ECO:0000313" key="4">
    <source>
        <dbReference type="WBParaSite" id="SSLN_0001131601-mRNA-1"/>
    </source>
</evidence>
<evidence type="ECO:0000313" key="3">
    <source>
        <dbReference type="Proteomes" id="UP000275846"/>
    </source>
</evidence>
<organism evidence="4">
    <name type="scientific">Schistocephalus solidus</name>
    <name type="common">Tapeworm</name>
    <dbReference type="NCBI Taxonomy" id="70667"/>
    <lineage>
        <taxon>Eukaryota</taxon>
        <taxon>Metazoa</taxon>
        <taxon>Spiralia</taxon>
        <taxon>Lophotrochozoa</taxon>
        <taxon>Platyhelminthes</taxon>
        <taxon>Cestoda</taxon>
        <taxon>Eucestoda</taxon>
        <taxon>Diphyllobothriidea</taxon>
        <taxon>Diphyllobothriidae</taxon>
        <taxon>Schistocephalus</taxon>
    </lineage>
</organism>
<feature type="compositionally biased region" description="Low complexity" evidence="1">
    <location>
        <begin position="28"/>
        <end position="37"/>
    </location>
</feature>
<accession>A0A183T345</accession>
<feature type="compositionally biased region" description="Polar residues" evidence="1">
    <location>
        <begin position="38"/>
        <end position="51"/>
    </location>
</feature>
<name>A0A183T345_SCHSO</name>
<keyword evidence="3" id="KW-1185">Reference proteome</keyword>
<evidence type="ECO:0000256" key="1">
    <source>
        <dbReference type="SAM" id="MobiDB-lite"/>
    </source>
</evidence>
<gene>
    <name evidence="2" type="ORF">SSLN_LOCUS10893</name>
</gene>
<reference evidence="4" key="1">
    <citation type="submission" date="2016-06" db="UniProtKB">
        <authorList>
            <consortium name="WormBaseParasite"/>
        </authorList>
    </citation>
    <scope>IDENTIFICATION</scope>
</reference>
<dbReference type="EMBL" id="UYSU01036151">
    <property type="protein sequence ID" value="VDL97278.1"/>
    <property type="molecule type" value="Genomic_DNA"/>
</dbReference>
<dbReference type="Proteomes" id="UP000275846">
    <property type="component" value="Unassembled WGS sequence"/>
</dbReference>
<feature type="region of interest" description="Disordered" evidence="1">
    <location>
        <begin position="13"/>
        <end position="64"/>
    </location>
</feature>
<reference evidence="2 3" key="2">
    <citation type="submission" date="2018-11" db="EMBL/GenBank/DDBJ databases">
        <authorList>
            <consortium name="Pathogen Informatics"/>
        </authorList>
    </citation>
    <scope>NUCLEOTIDE SEQUENCE [LARGE SCALE GENOMIC DNA]</scope>
    <source>
        <strain evidence="2 3">NST_G2</strain>
    </source>
</reference>
<protein>
    <submittedName>
        <fullName evidence="2 4">Uncharacterized protein</fullName>
    </submittedName>
</protein>
<evidence type="ECO:0000313" key="2">
    <source>
        <dbReference type="EMBL" id="VDL97278.1"/>
    </source>
</evidence>